<sequence length="74" mass="8913">MKPINLIFHRTKIVVYVGVTLVLLAIDSVWKGICWFFEHQIYAFKGLFYEAYMNARYYSRRYLDPETLNWNGND</sequence>
<dbReference type="EMBL" id="MW015081">
    <property type="protein sequence ID" value="QPX48108.1"/>
    <property type="molecule type" value="Genomic_DNA"/>
</dbReference>
<proteinExistence type="predicted"/>
<dbReference type="KEGG" id="vg:77946313"/>
<protein>
    <submittedName>
        <fullName evidence="2">Uncharacterized protein</fullName>
    </submittedName>
</protein>
<dbReference type="GeneID" id="77946313"/>
<dbReference type="Proteomes" id="UP000664915">
    <property type="component" value="Segment"/>
</dbReference>
<dbReference type="RefSeq" id="YP_010670118.1">
    <property type="nucleotide sequence ID" value="NC_070963.1"/>
</dbReference>
<keyword evidence="1" id="KW-0472">Membrane</keyword>
<keyword evidence="1" id="KW-0812">Transmembrane</keyword>
<accession>A0A879R3J8</accession>
<name>A0A879R3J8_9CAUD</name>
<reference evidence="2" key="1">
    <citation type="submission" date="2020-09" db="EMBL/GenBank/DDBJ databases">
        <authorList>
            <person name="Zhang D."/>
            <person name="Hatherill J.R."/>
            <person name="Ramirez J.F."/>
            <person name="Edinger B."/>
            <person name="Balarin R."/>
            <person name="Sullivan A."/>
            <person name="Humpal K.M."/>
            <person name="Guseva A."/>
            <person name="Butela K.A."/>
            <person name="Garlena R.A."/>
            <person name="Russell D.A."/>
            <person name="Pope W.H."/>
            <person name="Jacobs-Sera D."/>
            <person name="Hatfull G.F."/>
        </authorList>
    </citation>
    <scope>NUCLEOTIDE SEQUENCE</scope>
</reference>
<evidence type="ECO:0000313" key="2">
    <source>
        <dbReference type="EMBL" id="QPX48108.1"/>
    </source>
</evidence>
<evidence type="ECO:0000256" key="1">
    <source>
        <dbReference type="SAM" id="Phobius"/>
    </source>
</evidence>
<evidence type="ECO:0000313" key="3">
    <source>
        <dbReference type="Proteomes" id="UP000664915"/>
    </source>
</evidence>
<organism evidence="2 3">
    <name type="scientific">Synechococcus phage S-SRM01</name>
    <dbReference type="NCBI Taxonomy" id="2781608"/>
    <lineage>
        <taxon>Viruses</taxon>
        <taxon>Duplodnaviria</taxon>
        <taxon>Heunggongvirae</taxon>
        <taxon>Uroviricota</taxon>
        <taxon>Caudoviricetes</taxon>
        <taxon>Pantevenvirales</taxon>
        <taxon>Kyanoviridae</taxon>
        <taxon>Serangoonvirus</taxon>
        <taxon>Serangoonvirus essarone</taxon>
    </lineage>
</organism>
<feature type="transmembrane region" description="Helical" evidence="1">
    <location>
        <begin position="13"/>
        <end position="37"/>
    </location>
</feature>
<keyword evidence="1" id="KW-1133">Transmembrane helix</keyword>
<keyword evidence="3" id="KW-1185">Reference proteome</keyword>